<dbReference type="PANTHER" id="PTHR20963">
    <property type="entry name" value="MULTIPLE INOSITOL POLYPHOSPHATE PHOSPHATASE-RELATED"/>
    <property type="match status" value="1"/>
</dbReference>
<dbReference type="Proteomes" id="UP000235371">
    <property type="component" value="Unassembled WGS sequence"/>
</dbReference>
<dbReference type="InterPro" id="IPR029033">
    <property type="entry name" value="His_PPase_superfam"/>
</dbReference>
<gene>
    <name evidence="2" type="ORF">K444DRAFT_639707</name>
</gene>
<keyword evidence="3" id="KW-1185">Reference proteome</keyword>
<evidence type="ECO:0000313" key="2">
    <source>
        <dbReference type="EMBL" id="PMD66609.1"/>
    </source>
</evidence>
<keyword evidence="1" id="KW-0812">Transmembrane</keyword>
<dbReference type="SUPFAM" id="SSF53254">
    <property type="entry name" value="Phosphoglycerate mutase-like"/>
    <property type="match status" value="1"/>
</dbReference>
<dbReference type="InParanoid" id="A0A2J6TUA3"/>
<accession>A0A2J6TUA3</accession>
<dbReference type="Gene3D" id="3.40.50.1240">
    <property type="entry name" value="Phosphoglycerate mutase-like"/>
    <property type="match status" value="1"/>
</dbReference>
<dbReference type="GeneID" id="36592482"/>
<keyword evidence="1" id="KW-1133">Transmembrane helix</keyword>
<name>A0A2J6TUA3_9HELO</name>
<protein>
    <submittedName>
        <fullName evidence="2">Phosphoglycerate mutase-like protein</fullName>
    </submittedName>
</protein>
<dbReference type="GO" id="GO:0003993">
    <property type="term" value="F:acid phosphatase activity"/>
    <property type="evidence" value="ECO:0007669"/>
    <property type="project" value="TreeGrafter"/>
</dbReference>
<keyword evidence="1" id="KW-0472">Membrane</keyword>
<dbReference type="PANTHER" id="PTHR20963:SF14">
    <property type="entry name" value="ACID PHOSPHATASE, PUTATIVE-RELATED"/>
    <property type="match status" value="1"/>
</dbReference>
<reference evidence="2 3" key="1">
    <citation type="submission" date="2016-04" db="EMBL/GenBank/DDBJ databases">
        <title>A degradative enzymes factory behind the ericoid mycorrhizal symbiosis.</title>
        <authorList>
            <consortium name="DOE Joint Genome Institute"/>
            <person name="Martino E."/>
            <person name="Morin E."/>
            <person name="Grelet G."/>
            <person name="Kuo A."/>
            <person name="Kohler A."/>
            <person name="Daghino S."/>
            <person name="Barry K."/>
            <person name="Choi C."/>
            <person name="Cichocki N."/>
            <person name="Clum A."/>
            <person name="Copeland A."/>
            <person name="Hainaut M."/>
            <person name="Haridas S."/>
            <person name="Labutti K."/>
            <person name="Lindquist E."/>
            <person name="Lipzen A."/>
            <person name="Khouja H.-R."/>
            <person name="Murat C."/>
            <person name="Ohm R."/>
            <person name="Olson A."/>
            <person name="Spatafora J."/>
            <person name="Veneault-Fourrey C."/>
            <person name="Henrissat B."/>
            <person name="Grigoriev I."/>
            <person name="Martin F."/>
            <person name="Perotto S."/>
        </authorList>
    </citation>
    <scope>NUCLEOTIDE SEQUENCE [LARGE SCALE GENOMIC DNA]</scope>
    <source>
        <strain evidence="2 3">E</strain>
    </source>
</reference>
<proteinExistence type="predicted"/>
<sequence length="382" mass="42212">MCKNVQVFINSRVNKPFAIYSSFPLFSIALLTVNTISLSRDSYHFNPLEHLAGVAPFFDAFDPPPKPSPPQGWNITRAAYLIRHAAVYANDFDYETYISPFVQKLSNTTIDSSYIPALSFLLTWTDPINCGAGDQYQGLRTPKNIWTSIAKRAVKSAKSLAAGLTDDKSDMQVLQISEGGKRQVIARFYASAPSYNSTLTDTYAISLLCGSSPFCFLSLLTPNEWLGLEYTNDIQCHYNTGYGSPTSGTIAFPCANATFNTHSSSQNSSSNASSDQDLAFSGANNINGTMPLNTINHRRAWKGSNVLQFLTNVVIEEMSRDSFGYESLEYWRVLVSDSPQSLYGCRDLMGWLAGRAETVEEYGDTCQVDYLNSTDAFGIYNS</sequence>
<evidence type="ECO:0000256" key="1">
    <source>
        <dbReference type="SAM" id="Phobius"/>
    </source>
</evidence>
<evidence type="ECO:0000313" key="3">
    <source>
        <dbReference type="Proteomes" id="UP000235371"/>
    </source>
</evidence>
<organism evidence="2 3">
    <name type="scientific">Hyaloscypha bicolor E</name>
    <dbReference type="NCBI Taxonomy" id="1095630"/>
    <lineage>
        <taxon>Eukaryota</taxon>
        <taxon>Fungi</taxon>
        <taxon>Dikarya</taxon>
        <taxon>Ascomycota</taxon>
        <taxon>Pezizomycotina</taxon>
        <taxon>Leotiomycetes</taxon>
        <taxon>Helotiales</taxon>
        <taxon>Hyaloscyphaceae</taxon>
        <taxon>Hyaloscypha</taxon>
        <taxon>Hyaloscypha bicolor</taxon>
    </lineage>
</organism>
<dbReference type="AlphaFoldDB" id="A0A2J6TUA3"/>
<dbReference type="GO" id="GO:0009277">
    <property type="term" value="C:fungal-type cell wall"/>
    <property type="evidence" value="ECO:0007669"/>
    <property type="project" value="TreeGrafter"/>
</dbReference>
<dbReference type="STRING" id="1095630.A0A2J6TUA3"/>
<dbReference type="EMBL" id="KZ613743">
    <property type="protein sequence ID" value="PMD66609.1"/>
    <property type="molecule type" value="Genomic_DNA"/>
</dbReference>
<dbReference type="RefSeq" id="XP_024743513.1">
    <property type="nucleotide sequence ID" value="XM_024884405.1"/>
</dbReference>
<dbReference type="OrthoDB" id="6509975at2759"/>
<feature type="transmembrane region" description="Helical" evidence="1">
    <location>
        <begin position="17"/>
        <end position="36"/>
    </location>
</feature>